<dbReference type="EMBL" id="QARO01000041">
    <property type="protein sequence ID" value="PUF52500.1"/>
    <property type="molecule type" value="Genomic_DNA"/>
</dbReference>
<evidence type="ECO:0000313" key="4">
    <source>
        <dbReference type="Proteomes" id="UP000251351"/>
    </source>
</evidence>
<evidence type="ECO:0000256" key="1">
    <source>
        <dbReference type="SAM" id="SignalP"/>
    </source>
</evidence>
<evidence type="ECO:0000313" key="2">
    <source>
        <dbReference type="EMBL" id="PUF27384.1"/>
    </source>
</evidence>
<feature type="signal peptide" evidence="1">
    <location>
        <begin position="1"/>
        <end position="21"/>
    </location>
</feature>
<sequence>MKKIVSVCALLIAACPLSSWAEWTGDSSINYYSDEVISDFHVGQYHSSAYFCIKTVKKSGEGTPVIACAFEKESKWHPSFNTMLGQARHFYIIGQTIRVYVEPNTWTDQSFVNAFSSNALVGLSSCSTDSTGSTECFGPVKPKM</sequence>
<evidence type="ECO:0000313" key="5">
    <source>
        <dbReference type="Proteomes" id="UP000251540"/>
    </source>
</evidence>
<dbReference type="Proteomes" id="UP000251540">
    <property type="component" value="Unassembled WGS sequence"/>
</dbReference>
<protein>
    <submittedName>
        <fullName evidence="2">Subtilase cytotoxin subunit B</fullName>
    </submittedName>
</protein>
<gene>
    <name evidence="3" type="ORF">DAX73_25960</name>
    <name evidence="2" type="ORF">DAX92_25785</name>
</gene>
<reference evidence="4 5" key="1">
    <citation type="submission" date="2018-04" db="EMBL/GenBank/DDBJ databases">
        <title>Whole genome sequencing of Salmonella enterica.</title>
        <authorList>
            <person name="Bell R."/>
        </authorList>
    </citation>
    <scope>NUCLEOTIDE SEQUENCE [LARGE SCALE GENOMIC DNA]</scope>
    <source>
        <strain evidence="2 5">CFSAN058609</strain>
        <strain evidence="3 4">CFSAN058610</strain>
    </source>
</reference>
<keyword evidence="1" id="KW-0732">Signal</keyword>
<evidence type="ECO:0000313" key="3">
    <source>
        <dbReference type="EMBL" id="PUF52500.1"/>
    </source>
</evidence>
<proteinExistence type="predicted"/>
<dbReference type="NCBIfam" id="NF038397">
    <property type="entry name" value="AB5_pltB_like"/>
    <property type="match status" value="1"/>
</dbReference>
<accession>A0A7Z1PXJ4</accession>
<comment type="caution">
    <text evidence="2">The sequence shown here is derived from an EMBL/GenBank/DDBJ whole genome shotgun (WGS) entry which is preliminary data.</text>
</comment>
<dbReference type="RefSeq" id="WP_082323998.1">
    <property type="nucleotide sequence ID" value="NZ_QARO01000041.1"/>
</dbReference>
<name>A0A7Z1PXJ4_SALET</name>
<organism evidence="2 5">
    <name type="scientific">Salmonella enterica I</name>
    <dbReference type="NCBI Taxonomy" id="59201"/>
    <lineage>
        <taxon>Bacteria</taxon>
        <taxon>Pseudomonadati</taxon>
        <taxon>Pseudomonadota</taxon>
        <taxon>Gammaproteobacteria</taxon>
        <taxon>Enterobacterales</taxon>
        <taxon>Enterobacteriaceae</taxon>
        <taxon>Salmonella</taxon>
    </lineage>
</organism>
<dbReference type="Proteomes" id="UP000251351">
    <property type="component" value="Unassembled WGS sequence"/>
</dbReference>
<dbReference type="InterPro" id="IPR008992">
    <property type="entry name" value="Enterotoxin"/>
</dbReference>
<dbReference type="AlphaFoldDB" id="A0A7Z1PXJ4"/>
<dbReference type="EMBL" id="QARP01000041">
    <property type="protein sequence ID" value="PUF27384.1"/>
    <property type="molecule type" value="Genomic_DNA"/>
</dbReference>
<dbReference type="Gene3D" id="2.40.50.110">
    <property type="match status" value="1"/>
</dbReference>
<feature type="chain" id="PRO_5036218864" evidence="1">
    <location>
        <begin position="22"/>
        <end position="144"/>
    </location>
</feature>
<dbReference type="SUPFAM" id="SSF50203">
    <property type="entry name" value="Bacterial enterotoxins"/>
    <property type="match status" value="1"/>
</dbReference>
<dbReference type="PROSITE" id="PS51257">
    <property type="entry name" value="PROKAR_LIPOPROTEIN"/>
    <property type="match status" value="1"/>
</dbReference>